<dbReference type="Pfam" id="PF13489">
    <property type="entry name" value="Methyltransf_23"/>
    <property type="match status" value="1"/>
</dbReference>
<dbReference type="SUPFAM" id="SSF53335">
    <property type="entry name" value="S-adenosyl-L-methionine-dependent methyltransferases"/>
    <property type="match status" value="1"/>
</dbReference>
<organism evidence="10 11">
    <name type="scientific">Ajellomyces dermatitidis (strain ER-3 / ATCC MYA-2586)</name>
    <name type="common">Blastomyces dermatitidis</name>
    <dbReference type="NCBI Taxonomy" id="559297"/>
    <lineage>
        <taxon>Eukaryota</taxon>
        <taxon>Fungi</taxon>
        <taxon>Dikarya</taxon>
        <taxon>Ascomycota</taxon>
        <taxon>Pezizomycotina</taxon>
        <taxon>Eurotiomycetes</taxon>
        <taxon>Eurotiomycetidae</taxon>
        <taxon>Onygenales</taxon>
        <taxon>Ajellomycetaceae</taxon>
        <taxon>Blastomyces</taxon>
    </lineage>
</organism>
<evidence type="ECO:0000313" key="10">
    <source>
        <dbReference type="EMBL" id="OAS99531.1"/>
    </source>
</evidence>
<dbReference type="Gene3D" id="1.20.1440.340">
    <property type="match status" value="1"/>
</dbReference>
<keyword evidence="4" id="KW-0756">Sterol biosynthesis</keyword>
<proteinExistence type="inferred from homology"/>
<dbReference type="InterPro" id="IPR019741">
    <property type="entry name" value="Galactokinase_CS"/>
</dbReference>
<dbReference type="InterPro" id="IPR000705">
    <property type="entry name" value="Galactokinase"/>
</dbReference>
<gene>
    <name evidence="10" type="ORF">BDCG_16183</name>
</gene>
<dbReference type="InterPro" id="IPR019539">
    <property type="entry name" value="GalKase_N"/>
</dbReference>
<evidence type="ECO:0000259" key="8">
    <source>
        <dbReference type="Pfam" id="PF08544"/>
    </source>
</evidence>
<dbReference type="InterPro" id="IPR006204">
    <property type="entry name" value="GHMP_kinase_N_dom"/>
</dbReference>
<keyword evidence="11" id="KW-1185">Reference proteome</keyword>
<dbReference type="CDD" id="cd02440">
    <property type="entry name" value="AdoMet_MTases"/>
    <property type="match status" value="1"/>
</dbReference>
<dbReference type="Pfam" id="PF00288">
    <property type="entry name" value="GHMP_kinases_N"/>
    <property type="match status" value="1"/>
</dbReference>
<dbReference type="NCBIfam" id="TIGR00131">
    <property type="entry name" value="gal_kin"/>
    <property type="match status" value="1"/>
</dbReference>
<dbReference type="Proteomes" id="UP000002039">
    <property type="component" value="Unassembled WGS sequence"/>
</dbReference>
<keyword evidence="6" id="KW-0443">Lipid metabolism</keyword>
<evidence type="ECO:0000256" key="4">
    <source>
        <dbReference type="ARBA" id="ARBA00023011"/>
    </source>
</evidence>
<dbReference type="Gene3D" id="3.30.70.3170">
    <property type="match status" value="1"/>
</dbReference>
<keyword evidence="6" id="KW-0753">Steroid metabolism</keyword>
<feature type="domain" description="GHMP kinase N-terminal" evidence="7">
    <location>
        <begin position="493"/>
        <end position="578"/>
    </location>
</feature>
<dbReference type="PRINTS" id="PR00959">
    <property type="entry name" value="MEVGALKINASE"/>
</dbReference>
<comment type="similarity">
    <text evidence="1">Belongs to the GHMP kinase family. GalK subfamily.</text>
</comment>
<name>A0ABX2VRF8_AJEDR</name>
<dbReference type="GeneID" id="69031075"/>
<dbReference type="Gene3D" id="3.40.50.150">
    <property type="entry name" value="Vaccinia Virus protein VP39"/>
    <property type="match status" value="1"/>
</dbReference>
<dbReference type="InterPro" id="IPR014721">
    <property type="entry name" value="Ribsml_uS5_D2-typ_fold_subgr"/>
</dbReference>
<keyword evidence="4" id="KW-0752">Steroid biosynthesis</keyword>
<keyword evidence="4" id="KW-0444">Lipid biosynthesis</keyword>
<dbReference type="RefSeq" id="XP_045279259.1">
    <property type="nucleotide sequence ID" value="XM_045425441.1"/>
</dbReference>
<dbReference type="InterPro" id="IPR020568">
    <property type="entry name" value="Ribosomal_Su5_D2-typ_SF"/>
</dbReference>
<evidence type="ECO:0000259" key="9">
    <source>
        <dbReference type="Pfam" id="PF10509"/>
    </source>
</evidence>
<dbReference type="Pfam" id="PF08544">
    <property type="entry name" value="GHMP_kinases_C"/>
    <property type="match status" value="1"/>
</dbReference>
<evidence type="ECO:0000256" key="3">
    <source>
        <dbReference type="ARBA" id="ARBA00022840"/>
    </source>
</evidence>
<dbReference type="SUPFAM" id="SSF55060">
    <property type="entry name" value="GHMP Kinase, C-terminal domain"/>
    <property type="match status" value="1"/>
</dbReference>
<dbReference type="InterPro" id="IPR029063">
    <property type="entry name" value="SAM-dependent_MTases_sf"/>
</dbReference>
<dbReference type="SUPFAM" id="SSF54211">
    <property type="entry name" value="Ribosomal protein S5 domain 2-like"/>
    <property type="match status" value="1"/>
</dbReference>
<keyword evidence="2" id="KW-0547">Nucleotide-binding</keyword>
<evidence type="ECO:0000256" key="5">
    <source>
        <dbReference type="ARBA" id="ARBA00023166"/>
    </source>
</evidence>
<dbReference type="PANTHER" id="PTHR10457">
    <property type="entry name" value="MEVALONATE KINASE/GALACTOKINASE"/>
    <property type="match status" value="1"/>
</dbReference>
<evidence type="ECO:0000259" key="7">
    <source>
        <dbReference type="Pfam" id="PF00288"/>
    </source>
</evidence>
<keyword evidence="3" id="KW-0067">ATP-binding</keyword>
<dbReference type="Pfam" id="PF10509">
    <property type="entry name" value="GalKase_gal_bdg"/>
    <property type="match status" value="1"/>
</dbReference>
<reference evidence="11" key="1">
    <citation type="journal article" date="2015" name="PLoS Genet.">
        <title>The dynamic genome and transcriptome of the human fungal pathogen Blastomyces and close relative Emmonsia.</title>
        <authorList>
            <person name="Munoz J.F."/>
            <person name="Gauthier G.M."/>
            <person name="Desjardins C.A."/>
            <person name="Gallo J.E."/>
            <person name="Holder J."/>
            <person name="Sullivan T.D."/>
            <person name="Marty A.J."/>
            <person name="Carmen J.C."/>
            <person name="Chen Z."/>
            <person name="Ding L."/>
            <person name="Gujja S."/>
            <person name="Magrini V."/>
            <person name="Misas E."/>
            <person name="Mitreva M."/>
            <person name="Priest M."/>
            <person name="Saif S."/>
            <person name="Whiston E.A."/>
            <person name="Young S."/>
            <person name="Zeng Q."/>
            <person name="Goldman W.E."/>
            <person name="Mardis E.R."/>
            <person name="Taylor J.W."/>
            <person name="McEwen J.G."/>
            <person name="Clay O.K."/>
            <person name="Klein B.S."/>
            <person name="Cuomo C.A."/>
        </authorList>
    </citation>
    <scope>NUCLEOTIDE SEQUENCE [LARGE SCALE GENOMIC DNA]</scope>
    <source>
        <strain evidence="11">ER-3 / ATCC MYA-2586</strain>
    </source>
</reference>
<evidence type="ECO:0000256" key="2">
    <source>
        <dbReference type="ARBA" id="ARBA00022741"/>
    </source>
</evidence>
<dbReference type="PROSITE" id="PS00106">
    <property type="entry name" value="GALACTOKINASE"/>
    <property type="match status" value="1"/>
</dbReference>
<evidence type="ECO:0000313" key="11">
    <source>
        <dbReference type="Proteomes" id="UP000002039"/>
    </source>
</evidence>
<protein>
    <submittedName>
        <fullName evidence="10">Galactokinase</fullName>
    </submittedName>
</protein>
<dbReference type="PRINTS" id="PR00473">
    <property type="entry name" value="GALCTOKINASE"/>
</dbReference>
<dbReference type="Gene3D" id="3.30.230.10">
    <property type="match status" value="1"/>
</dbReference>
<feature type="domain" description="Galactokinase N-terminal" evidence="9">
    <location>
        <begin position="391"/>
        <end position="437"/>
    </location>
</feature>
<feature type="domain" description="GHMP kinase C-terminal" evidence="8">
    <location>
        <begin position="763"/>
        <end position="839"/>
    </location>
</feature>
<keyword evidence="5" id="KW-1207">Sterol metabolism</keyword>
<accession>A0ABX2VRF8</accession>
<dbReference type="InterPro" id="IPR036554">
    <property type="entry name" value="GHMP_kinase_C_sf"/>
</dbReference>
<evidence type="ECO:0000256" key="1">
    <source>
        <dbReference type="ARBA" id="ARBA00006566"/>
    </source>
</evidence>
<dbReference type="PANTHER" id="PTHR10457:SF7">
    <property type="entry name" value="GALACTOKINASE-RELATED"/>
    <property type="match status" value="1"/>
</dbReference>
<evidence type="ECO:0000256" key="6">
    <source>
        <dbReference type="ARBA" id="ARBA00023221"/>
    </source>
</evidence>
<dbReference type="EMBL" id="EQ999973">
    <property type="protein sequence ID" value="OAS99531.1"/>
    <property type="molecule type" value="Genomic_DNA"/>
</dbReference>
<sequence>MDEDETFSLTSSIRNYEYFGHRRYHAYHAGEYFMPNDEEEQERLDLMHHLFLLSYDGELYRAPIPKTVGRTLDIGCGTGIWAIDFADAHPTAKVIGSDLSAIQPGYIPENLQFEVDDAEEDWQYTQPFEFIHVRGMGGAIANWPRLLKQAFDNLAPGGWIELAEFDAWASTDDNSLPESSAYNQFQTLLGEASELFGKPVNVASKFKDFVREAGFTNIGEDNRKIPLSPWSSDRKMKRLGNYMQMAMSESLEPYALALFTKVLNWDNIMIQALLAGARNDLKNMDYHIYTTVAGGLSMDQFRHLTIYASQIVRTNRSNSLLRKAPTRVCSSCTWWILKLPRSTTAPNVAMNPPDELVPQTESIADVYSTDPAGGVSISSDQKLRWSNFIAQFKSLYGASPDFVARSPGRVNIIGEHIDYSLYDVLPTAVSVDVLIGVKIHPAETTQESWAKVANTNDTKFPPGQFSIPRDRDLEIDSAKHEWINYFKAGLRVALKLLREKNQDGDFAPVSFEVMVDGNVPPGGGISSSAAFVCSSALAGVKANGYDISKQELQDIAIVSERAVGVYSGGMDQAASIFSRRGYLLYVRFFPSFHIQHVPIPKAEPEITFLMAQSFVTSNKAETAPRHYNLRVAECTLATVVLARMHNLALPKDSSSLGYSLRSFHEELMRKEGRLQDPLEYQLDSVIMAVTDLLTKEEGYTREDVAALLGISVPDLEKQFLSMFPVQAERFLLRQRALHCFKEARRVLDFKSCLTRSQHQGHLDEHNVKYLGQLLNESMASCRYLYDCTCPEVDDICEIALRAGALGSRVTGAGWGGCTVHMVPQDKVADVTEALKKEYYYKKFPDITPEKLEVAMVISKPSNGTFLISGAAISESV</sequence>
<dbReference type="InterPro" id="IPR013750">
    <property type="entry name" value="GHMP_kinase_C_dom"/>
</dbReference>